<reference evidence="1" key="2">
    <citation type="submission" date="2020-09" db="EMBL/GenBank/DDBJ databases">
        <authorList>
            <person name="Sun Q."/>
            <person name="Ohkuma M."/>
        </authorList>
    </citation>
    <scope>NUCLEOTIDE SEQUENCE</scope>
    <source>
        <strain evidence="1">JCM 15759</strain>
    </source>
</reference>
<name>A0A830FIR6_HALAR</name>
<protein>
    <submittedName>
        <fullName evidence="1">Uncharacterized protein</fullName>
    </submittedName>
</protein>
<reference evidence="1" key="1">
    <citation type="journal article" date="2014" name="Int. J. Syst. Evol. Microbiol.">
        <title>Complete genome sequence of Corynebacterium casei LMG S-19264T (=DSM 44701T), isolated from a smear-ripened cheese.</title>
        <authorList>
            <consortium name="US DOE Joint Genome Institute (JGI-PGF)"/>
            <person name="Walter F."/>
            <person name="Albersmeier A."/>
            <person name="Kalinowski J."/>
            <person name="Ruckert C."/>
        </authorList>
    </citation>
    <scope>NUCLEOTIDE SEQUENCE</scope>
    <source>
        <strain evidence="1">JCM 15759</strain>
    </source>
</reference>
<dbReference type="AlphaFoldDB" id="A0A830FIR6"/>
<gene>
    <name evidence="1" type="ORF">GCM10009006_05830</name>
</gene>
<dbReference type="Proteomes" id="UP000656367">
    <property type="component" value="Unassembled WGS sequence"/>
</dbReference>
<accession>A0A830FIR6</accession>
<evidence type="ECO:0000313" key="2">
    <source>
        <dbReference type="Proteomes" id="UP000656367"/>
    </source>
</evidence>
<sequence>MLLLSFSAGTVSGEAQDTQLVDRTATLDIAANTPVAYPAAVGGQYLEGYELVKWFREMMRSPVATGVARGTVLFGIRRQNDYLTVIQ</sequence>
<comment type="caution">
    <text evidence="1">The sequence shown here is derived from an EMBL/GenBank/DDBJ whole genome shotgun (WGS) entry which is preliminary data.</text>
</comment>
<proteinExistence type="predicted"/>
<organism evidence="1 2">
    <name type="scientific">Haloarcula argentinensis</name>
    <dbReference type="NCBI Taxonomy" id="43776"/>
    <lineage>
        <taxon>Archaea</taxon>
        <taxon>Methanobacteriati</taxon>
        <taxon>Methanobacteriota</taxon>
        <taxon>Stenosarchaea group</taxon>
        <taxon>Halobacteria</taxon>
        <taxon>Halobacteriales</taxon>
        <taxon>Haloarculaceae</taxon>
        <taxon>Haloarcula</taxon>
    </lineage>
</organism>
<dbReference type="EMBL" id="BMON01000001">
    <property type="protein sequence ID" value="GGM27204.1"/>
    <property type="molecule type" value="Genomic_DNA"/>
</dbReference>
<evidence type="ECO:0000313" key="1">
    <source>
        <dbReference type="EMBL" id="GGM27204.1"/>
    </source>
</evidence>